<keyword evidence="8" id="KW-0479">Metal-binding</keyword>
<comment type="subcellular location">
    <subcellularLocation>
        <location evidence="1">Nucleus</location>
    </subcellularLocation>
</comment>
<keyword evidence="4" id="KW-0004">4Fe-4S</keyword>
<accession>A0A0G4HSL9</accession>
<evidence type="ECO:0000256" key="8">
    <source>
        <dbReference type="ARBA" id="ARBA00022723"/>
    </source>
</evidence>
<keyword evidence="15" id="KW-0539">Nucleus</keyword>
<evidence type="ECO:0000256" key="1">
    <source>
        <dbReference type="ARBA" id="ARBA00004123"/>
    </source>
</evidence>
<dbReference type="GO" id="GO:0006272">
    <property type="term" value="P:leading strand elongation"/>
    <property type="evidence" value="ECO:0007669"/>
    <property type="project" value="TreeGrafter"/>
</dbReference>
<dbReference type="InterPro" id="IPR036397">
    <property type="entry name" value="RNaseH_sf"/>
</dbReference>
<dbReference type="Pfam" id="PF08490">
    <property type="entry name" value="DUF1744"/>
    <property type="match status" value="2"/>
</dbReference>
<feature type="domain" description="DNA polymerase epsilon catalytic subunit A C-terminal" evidence="17">
    <location>
        <begin position="1715"/>
        <end position="2210"/>
    </location>
</feature>
<evidence type="ECO:0000313" key="18">
    <source>
        <dbReference type="EMBL" id="CEM47392.1"/>
    </source>
</evidence>
<dbReference type="Gene3D" id="1.10.132.60">
    <property type="entry name" value="DNA polymerase family B, C-terminal domain"/>
    <property type="match status" value="1"/>
</dbReference>
<keyword evidence="13" id="KW-0411">Iron-sulfur</keyword>
<dbReference type="Gene3D" id="3.90.1600.10">
    <property type="entry name" value="Palm domain of DNA polymerase"/>
    <property type="match status" value="1"/>
</dbReference>
<dbReference type="Pfam" id="PF22912">
    <property type="entry name" value="zf-DPOE"/>
    <property type="match status" value="1"/>
</dbReference>
<dbReference type="EC" id="2.7.7.7" evidence="3"/>
<evidence type="ECO:0000256" key="13">
    <source>
        <dbReference type="ARBA" id="ARBA00023014"/>
    </source>
</evidence>
<dbReference type="PhylomeDB" id="A0A0G4HSL9"/>
<dbReference type="Pfam" id="PF22634">
    <property type="entry name" value="POL2_thumb"/>
    <property type="match status" value="1"/>
</dbReference>
<dbReference type="EMBL" id="CDMZ01003734">
    <property type="protein sequence ID" value="CEM47392.1"/>
    <property type="molecule type" value="Genomic_DNA"/>
</dbReference>
<evidence type="ECO:0000256" key="12">
    <source>
        <dbReference type="ARBA" id="ARBA00023004"/>
    </source>
</evidence>
<evidence type="ECO:0000256" key="9">
    <source>
        <dbReference type="ARBA" id="ARBA00022771"/>
    </source>
</evidence>
<dbReference type="PANTHER" id="PTHR10670:SF0">
    <property type="entry name" value="DNA POLYMERASE EPSILON CATALYTIC SUBUNIT A"/>
    <property type="match status" value="1"/>
</dbReference>
<dbReference type="InterPro" id="IPR054475">
    <property type="entry name" value="Znf-DPOE"/>
</dbReference>
<gene>
    <name evidence="18" type="ORF">Cvel_8318</name>
</gene>
<name>A0A0G4HSL9_9ALVE</name>
<dbReference type="PANTHER" id="PTHR10670">
    <property type="entry name" value="DNA POLYMERASE EPSILON CATALYTIC SUBUNIT A"/>
    <property type="match status" value="1"/>
</dbReference>
<dbReference type="InterPro" id="IPR006172">
    <property type="entry name" value="DNA-dir_DNA_pol_B"/>
</dbReference>
<organism evidence="18">
    <name type="scientific">Chromera velia CCMP2878</name>
    <dbReference type="NCBI Taxonomy" id="1169474"/>
    <lineage>
        <taxon>Eukaryota</taxon>
        <taxon>Sar</taxon>
        <taxon>Alveolata</taxon>
        <taxon>Colpodellida</taxon>
        <taxon>Chromeraceae</taxon>
        <taxon>Chromera</taxon>
    </lineage>
</organism>
<evidence type="ECO:0000256" key="6">
    <source>
        <dbReference type="ARBA" id="ARBA00022695"/>
    </source>
</evidence>
<keyword evidence="6" id="KW-0548">Nucleotidyltransferase</keyword>
<evidence type="ECO:0000256" key="11">
    <source>
        <dbReference type="ARBA" id="ARBA00022932"/>
    </source>
</evidence>
<feature type="compositionally biased region" description="Gly residues" evidence="16">
    <location>
        <begin position="807"/>
        <end position="817"/>
    </location>
</feature>
<keyword evidence="10" id="KW-0862">Zinc</keyword>
<dbReference type="Pfam" id="PF23250">
    <property type="entry name" value="zf_DPOE_2"/>
    <property type="match status" value="1"/>
</dbReference>
<evidence type="ECO:0000256" key="3">
    <source>
        <dbReference type="ARBA" id="ARBA00012417"/>
    </source>
</evidence>
<evidence type="ECO:0000256" key="4">
    <source>
        <dbReference type="ARBA" id="ARBA00022485"/>
    </source>
</evidence>
<feature type="region of interest" description="Disordered" evidence="16">
    <location>
        <begin position="2301"/>
        <end position="2374"/>
    </location>
</feature>
<feature type="compositionally biased region" description="Basic residues" evidence="16">
    <location>
        <begin position="2357"/>
        <end position="2374"/>
    </location>
</feature>
<dbReference type="InterPro" id="IPR012337">
    <property type="entry name" value="RNaseH-like_sf"/>
</dbReference>
<dbReference type="FunFam" id="3.30.420.10:FF:000010">
    <property type="entry name" value="DNA polymerase epsilon catalytic subunit"/>
    <property type="match status" value="1"/>
</dbReference>
<keyword evidence="5" id="KW-0808">Transferase</keyword>
<dbReference type="GO" id="GO:0051539">
    <property type="term" value="F:4 iron, 4 sulfur cluster binding"/>
    <property type="evidence" value="ECO:0007669"/>
    <property type="project" value="UniProtKB-KW"/>
</dbReference>
<dbReference type="GO" id="GO:0003887">
    <property type="term" value="F:DNA-directed DNA polymerase activity"/>
    <property type="evidence" value="ECO:0007669"/>
    <property type="project" value="UniProtKB-KW"/>
</dbReference>
<feature type="compositionally biased region" description="Basic and acidic residues" evidence="16">
    <location>
        <begin position="2011"/>
        <end position="2021"/>
    </location>
</feature>
<dbReference type="CDD" id="cd05535">
    <property type="entry name" value="POLBc_epsilon"/>
    <property type="match status" value="1"/>
</dbReference>
<feature type="region of interest" description="Disordered" evidence="16">
    <location>
        <begin position="769"/>
        <end position="823"/>
    </location>
</feature>
<dbReference type="InterPro" id="IPR043502">
    <property type="entry name" value="DNA/RNA_pol_sf"/>
</dbReference>
<protein>
    <recommendedName>
        <fullName evidence="3">DNA-directed DNA polymerase</fullName>
        <ecNumber evidence="3">2.7.7.7</ecNumber>
    </recommendedName>
</protein>
<dbReference type="FunFam" id="1.10.132.60:FF:000003">
    <property type="entry name" value="DNA polymerase epsilon catalytic subunit"/>
    <property type="match status" value="1"/>
</dbReference>
<dbReference type="InterPro" id="IPR042087">
    <property type="entry name" value="DNA_pol_B_thumb"/>
</dbReference>
<dbReference type="SUPFAM" id="SSF56672">
    <property type="entry name" value="DNA/RNA polymerases"/>
    <property type="match status" value="1"/>
</dbReference>
<dbReference type="InterPro" id="IPR029703">
    <property type="entry name" value="POL2"/>
</dbReference>
<proteinExistence type="inferred from homology"/>
<keyword evidence="14" id="KW-0238">DNA-binding</keyword>
<feature type="compositionally biased region" description="Basic and acidic residues" evidence="16">
    <location>
        <begin position="2301"/>
        <end position="2312"/>
    </location>
</feature>
<feature type="compositionally biased region" description="Low complexity" evidence="16">
    <location>
        <begin position="2026"/>
        <end position="2037"/>
    </location>
</feature>
<evidence type="ECO:0000259" key="17">
    <source>
        <dbReference type="SMART" id="SM01159"/>
    </source>
</evidence>
<dbReference type="Gene3D" id="3.30.342.10">
    <property type="entry name" value="DNA Polymerase, chain B, domain 1"/>
    <property type="match status" value="1"/>
</dbReference>
<reference evidence="18" key="1">
    <citation type="submission" date="2014-11" db="EMBL/GenBank/DDBJ databases">
        <authorList>
            <person name="Otto D Thomas"/>
            <person name="Naeem Raeece"/>
        </authorList>
    </citation>
    <scope>NUCLEOTIDE SEQUENCE</scope>
</reference>
<feature type="compositionally biased region" description="Basic and acidic residues" evidence="16">
    <location>
        <begin position="769"/>
        <end position="779"/>
    </location>
</feature>
<dbReference type="GO" id="GO:0000278">
    <property type="term" value="P:mitotic cell cycle"/>
    <property type="evidence" value="ECO:0007669"/>
    <property type="project" value="TreeGrafter"/>
</dbReference>
<dbReference type="SUPFAM" id="SSF53098">
    <property type="entry name" value="Ribonuclease H-like"/>
    <property type="match status" value="1"/>
</dbReference>
<feature type="region of interest" description="Disordered" evidence="16">
    <location>
        <begin position="1997"/>
        <end position="2039"/>
    </location>
</feature>
<evidence type="ECO:0000256" key="7">
    <source>
        <dbReference type="ARBA" id="ARBA00022705"/>
    </source>
</evidence>
<dbReference type="Gene3D" id="3.30.420.10">
    <property type="entry name" value="Ribonuclease H-like superfamily/Ribonuclease H"/>
    <property type="match status" value="1"/>
</dbReference>
<dbReference type="InterPro" id="IPR006133">
    <property type="entry name" value="DNA-dir_DNA_pol_B_exonuc"/>
</dbReference>
<keyword evidence="11" id="KW-0239">DNA-directed DNA polymerase</keyword>
<feature type="compositionally biased region" description="Basic and acidic residues" evidence="16">
    <location>
        <begin position="795"/>
        <end position="805"/>
    </location>
</feature>
<dbReference type="InterPro" id="IPR013697">
    <property type="entry name" value="DNA_pol_e_suA_C"/>
</dbReference>
<feature type="compositionally biased region" description="Acidic residues" evidence="16">
    <location>
        <begin position="2313"/>
        <end position="2351"/>
    </location>
</feature>
<feature type="compositionally biased region" description="Low complexity" evidence="16">
    <location>
        <begin position="1351"/>
        <end position="1366"/>
    </location>
</feature>
<dbReference type="InterPro" id="IPR023211">
    <property type="entry name" value="DNA_pol_palm_dom_sf"/>
</dbReference>
<evidence type="ECO:0000256" key="16">
    <source>
        <dbReference type="SAM" id="MobiDB-lite"/>
    </source>
</evidence>
<dbReference type="CDD" id="cd05779">
    <property type="entry name" value="DNA_polB_epsilon_exo"/>
    <property type="match status" value="1"/>
</dbReference>
<comment type="similarity">
    <text evidence="2">Belongs to the DNA polymerase type-B family.</text>
</comment>
<keyword evidence="9" id="KW-0863">Zinc-finger</keyword>
<feature type="region of interest" description="Disordered" evidence="16">
    <location>
        <begin position="1348"/>
        <end position="1371"/>
    </location>
</feature>
<keyword evidence="7" id="KW-0235">DNA replication</keyword>
<dbReference type="GO" id="GO:0045004">
    <property type="term" value="P:DNA replication proofreading"/>
    <property type="evidence" value="ECO:0007669"/>
    <property type="project" value="TreeGrafter"/>
</dbReference>
<dbReference type="SMART" id="SM01159">
    <property type="entry name" value="DUF1744"/>
    <property type="match status" value="1"/>
</dbReference>
<evidence type="ECO:0000256" key="14">
    <source>
        <dbReference type="ARBA" id="ARBA00023125"/>
    </source>
</evidence>
<feature type="region of interest" description="Disordered" evidence="16">
    <location>
        <begin position="1525"/>
        <end position="1549"/>
    </location>
</feature>
<dbReference type="GO" id="GO:0008270">
    <property type="term" value="F:zinc ion binding"/>
    <property type="evidence" value="ECO:0007669"/>
    <property type="project" value="UniProtKB-KW"/>
</dbReference>
<dbReference type="GO" id="GO:0000166">
    <property type="term" value="F:nucleotide binding"/>
    <property type="evidence" value="ECO:0007669"/>
    <property type="project" value="InterPro"/>
</dbReference>
<dbReference type="FunFam" id="3.90.1600.10:FF:000006">
    <property type="entry name" value="DNA polymerase epsilon catalytic subunit"/>
    <property type="match status" value="1"/>
</dbReference>
<dbReference type="GO" id="GO:0006297">
    <property type="term" value="P:nucleotide-excision repair, DNA gap filling"/>
    <property type="evidence" value="ECO:0007669"/>
    <property type="project" value="TreeGrafter"/>
</dbReference>
<dbReference type="Pfam" id="PF03104">
    <property type="entry name" value="DNA_pol_B_exo1"/>
    <property type="match status" value="1"/>
</dbReference>
<evidence type="ECO:0000256" key="5">
    <source>
        <dbReference type="ARBA" id="ARBA00022679"/>
    </source>
</evidence>
<evidence type="ECO:0000256" key="2">
    <source>
        <dbReference type="ARBA" id="ARBA00005755"/>
    </source>
</evidence>
<dbReference type="SMART" id="SM00486">
    <property type="entry name" value="POLBc"/>
    <property type="match status" value="1"/>
</dbReference>
<dbReference type="Gene3D" id="1.10.287.690">
    <property type="entry name" value="Helix hairpin bin"/>
    <property type="match status" value="1"/>
</dbReference>
<sequence>MSKLAGRVDKGGIFQSRSLFLYRVTGEEGVGAKRGEGDVISLFRAQLLTALFKKVFPDSSLRSFDTTKNDLSACMRMVPRGGILGGGRATFDLNVKRMCELNGWGWDDGAKDDNAKYKKKDRGQSTYIEDLFGVEIHSDESERTGFLFNFKATAITVDSNEEAAMWLFFVQSDGQVFRTAFKYRPYFYVAVPDQEEKVRLVEQHIKSKFGNTLHEIEVVKREDLKLPDHLSGVKRTLMKLSFLNVNDLREVRAGLRPLAEANKKSLKHKDLEALLQTAIHAQARSLESAPNWVLDLYEDDVIYTARVCIDCDIRCGLWYDVKRSALGEVQLNVRSDLKLKPNLRCFAWDIETTKERLKFPDPSHDEIMMISYMFEGDGYLIVNREIVSADIEDFSYSPKPEYSGEFKVFNEADEGALLRRFFSHIRELRPLIFVSFNGDLFDFPFVHTRAETHGMKMYLEMGVNSDNNGVFSGRISTHMDCFAWVQRDSYLPQGSQGLKAVTKAKLKYDPVELDPELMQPYAESRPQELANYSVSDAVATYFIYKKFIHDFVFALATIIPMQTDDVLRKGSGTLCENILMVEAFSKNIVFPNKHKEDALQFHKGNLLESATYEGGKVESLLTGIYRADIPEKFRLDPSAFQMLMDKVDATFDFWCRMEAFVDPEDITNVDEVKEEVRRQLQALRDAPVREEKPLIYHLDVGAMYPNIILSNRLQPPAIVSEDFCTQCSFYPEREKIQCQRRMNWVWRGELFTATRSDYHTIRAQLESERFPLKEGRPGEEQGASGSGGGVVDGSAFHRDRDRQGDRNGQGGGGPGVRDGGKNYRRWGELSEAEQVSELLKRVKLFGMKAYRKTKRSETELRTETVCQRENPFYVATVKDFKERRYEHKKSVKVWKKHLETAEADGNAEKIVEAKNMGLLYDSLQLAHKCILNSFYGYVMRKGARWHSMEMAGIVTHTGANIIESSRELVERVGRPLELDTDGIWCILPESFPEDFFPVTKGGKKLKWEYPCSMLNIEVHERFTNHQYQTLDPMTGEYTQSSENSIFFEIDGPYKAMVLPASQDEDRLLKKRYAVFNFDGSLAELKGFEIKRRGELQLVKVFQEEVFPAFLQGDSLDGVYQAVGAVANKWLDVLDTQGENLTDEEIVDLISESKTMSKSVAEAGATKSMGITTAKRMAEFLGEGLLRDRNLRTHFVVTERPVGAPVCDRAVPVQIFAAEERQKAHFLKKWTKEVGAVDTDIRDILDWGYYKQRLTAAILKIIAIPAAFQHIRNPVPRVALPDWLARRVQAESEKHKQRKVTQYFQRVEKPKDQPLPKTAAVADIEDMEKGLPPGLAAAKKRGVGQMLRADEPTPSTTASNTPAAMNAGPPVKLKENPTLWLKQQREKWKALRDAIAAERKNRPAAQQEVSRQLQVKGVKRQVSALSRVVRRFGGLNASVSPDAFLASPLHILSIIPDGDVPGLFTLWVAVEVTGECLRLQVRKRRRVVLLCSEEQTEGEMRLPGALPGRKGSVFVRRCQRELPRGVASMGPLSSEDTEGLGDGFGGSGEKEKGYIQRSRELLRARTGASGAGVRETNEPKSRHLYELELDESEFQRQAEEGLGYFGLAGVLREVLAVYESQVPLWVQLFAELGPSVSVRLPLLKEEAELESGILSEQVLKSEAPGRFLDSTPEVFFLHISFNAQMRRFFAALFLCRSERAYVLSAALNPNDRKDIPAQKLFAEAVPPLFAARDEEGNLRWTVSAAVQKSVDQCMNALRALVRENARSLVGSAGGGVLAVQSCLDDAALGPELCTPGCMPVIRLHPHAEDSVFPALDWQRWSARRVAVRFRQSVELLAARLRLCRVARVPPGCLPSEETQVASTVWDLTVSRKLRMMNMVSWGSASPAPGVGGSVPVHLSANVQSCGGFLDEPMLNEGSEAERLRAAGDLLELERQRAVPESWKDPMMVWPGTYRAVCAEFPVARCLALTAVREARKIAEQNGSIDFLLDVKVGGKGNRDQTLKSVGVQPVRTKGDGEKENRGGDQNTASSSGTQTQATEEAGRLGSVLALTPSAANFDVTCRSLTVLRNVIDEVEKSFATVRRKEKNRVGPGEGDDGAEIQRLFDSFHDWVASPDSLLHDPALHRKVNDYTTSLLKMICHMIKTMGGQPVAASFRRVCFCTQRLRLVDAQGFLERLRARVEQSDVLGMLDIQIERIFACGTWVDPWNWVALPFREDGTPDQRPVWYWKMAEFLPPAVMNAFVAFTGEFVFRPFWKSLHILKEDPRMSDRDLEARVTAFAKEDFNEVIRRKVLERVSGMSHERNNELAELKDEDLLSDEEDDEDDISDMSVDEEDDGDGDSEMDDFIERDEEDTAARVREKRMRSRRKKKQSKAKRLQWIEQKKKQWAFPEVPGGYQNLELSSAELEFSKQVTKVFALDKTMEDEVQTLYRNLLLLCHVGTFSSDAEWKNPCKSVILRSMRCESCGGVCDLNVTGELSDVDEQMEVWRCPSCAEEFSRTAVESRLVALLESVFALFFSQDLVCLKCKTPQRAQMQTHCKCTGAYRGRIGESHLRLLMRVLGDISENQELAWLRESVDSYRTMVA</sequence>
<dbReference type="GO" id="GO:0008310">
    <property type="term" value="F:single-stranded DNA 3'-5' DNA exonuclease activity"/>
    <property type="evidence" value="ECO:0007669"/>
    <property type="project" value="TreeGrafter"/>
</dbReference>
<dbReference type="GO" id="GO:0008622">
    <property type="term" value="C:epsilon DNA polymerase complex"/>
    <property type="evidence" value="ECO:0007669"/>
    <property type="project" value="InterPro"/>
</dbReference>
<keyword evidence="12" id="KW-0408">Iron</keyword>
<evidence type="ECO:0000256" key="15">
    <source>
        <dbReference type="ARBA" id="ARBA00023242"/>
    </source>
</evidence>
<evidence type="ECO:0000256" key="10">
    <source>
        <dbReference type="ARBA" id="ARBA00022833"/>
    </source>
</evidence>
<dbReference type="GO" id="GO:0006287">
    <property type="term" value="P:base-excision repair, gap-filling"/>
    <property type="evidence" value="ECO:0007669"/>
    <property type="project" value="TreeGrafter"/>
</dbReference>
<dbReference type="VEuPathDB" id="CryptoDB:Cvel_8318"/>
<dbReference type="InterPro" id="IPR055191">
    <property type="entry name" value="POL2_thumb"/>
</dbReference>
<dbReference type="GO" id="GO:0003677">
    <property type="term" value="F:DNA binding"/>
    <property type="evidence" value="ECO:0007669"/>
    <property type="project" value="UniProtKB-KW"/>
</dbReference>